<sequence length="513" mass="58714">MQFKQLIKTFLINSLIPFLFITNLSAKSIKIAISSAPSNLSPFYATDANSQNINRLIHLTLTDFTKKMNFECRLCSSFKERMEGKKHIINFKLRDNVKFWDGTKVSAVDVYNSWEYFTDTNFIKSKFALGLSRIKDVRVLNSNEVELVYDEYNPDNLSDLALLKIVKIDKKDVANNIGYEKIIGAGPYRISKSTELEVVLSPVAEGASELIFKVVKDETTLALKLMNKEIDLSLATVSPRKNFWLKENVKDISFHNVEGTNLIYLGVNHKNEFLKDLKVRKAISLLIPREKIIKYKLKNTATPASSFFSEAFSFLHVKDGEDPYDPKQSELLLKEAGFKKGEDGIWEKGSKKLALTFRVSNNKNTIETVETMKDFLKKGGVSINISVQEWGTFYRNLKQGNFDLAIGQWVGFTGPAILRFVFHSESIPPNGANRGFYVNKEFDSFIDKATTELDEKKRNNYYKKALEISNREYSYINLWHPNIIWIGRKCLKNLDVQPNGSFLPLLKMVNDCE</sequence>
<gene>
    <name evidence="5" type="ordered locus">BMS_0075</name>
</gene>
<dbReference type="PANTHER" id="PTHR30290">
    <property type="entry name" value="PERIPLASMIC BINDING COMPONENT OF ABC TRANSPORTER"/>
    <property type="match status" value="1"/>
</dbReference>
<dbReference type="GO" id="GO:1904680">
    <property type="term" value="F:peptide transmembrane transporter activity"/>
    <property type="evidence" value="ECO:0007669"/>
    <property type="project" value="TreeGrafter"/>
</dbReference>
<dbReference type="CDD" id="cd00995">
    <property type="entry name" value="PBP2_NikA_DppA_OppA_like"/>
    <property type="match status" value="1"/>
</dbReference>
<evidence type="ECO:0000256" key="1">
    <source>
        <dbReference type="ARBA" id="ARBA00005695"/>
    </source>
</evidence>
<evidence type="ECO:0000256" key="3">
    <source>
        <dbReference type="ARBA" id="ARBA00022729"/>
    </source>
</evidence>
<feature type="domain" description="Solute-binding protein family 5" evidence="4">
    <location>
        <begin position="87"/>
        <end position="415"/>
    </location>
</feature>
<protein>
    <submittedName>
        <fullName evidence="5">Periplasmic substrate-binding transport protein</fullName>
    </submittedName>
</protein>
<dbReference type="STRING" id="862908.BMS_0075"/>
<evidence type="ECO:0000313" key="5">
    <source>
        <dbReference type="EMBL" id="CBW25015.1"/>
    </source>
</evidence>
<dbReference type="InterPro" id="IPR039424">
    <property type="entry name" value="SBP_5"/>
</dbReference>
<dbReference type="EMBL" id="FQ312005">
    <property type="protein sequence ID" value="CBW25015.1"/>
    <property type="molecule type" value="Genomic_DNA"/>
</dbReference>
<dbReference type="RefSeq" id="WP_014242804.1">
    <property type="nucleotide sequence ID" value="NC_016620.1"/>
</dbReference>
<evidence type="ECO:0000259" key="4">
    <source>
        <dbReference type="Pfam" id="PF00496"/>
    </source>
</evidence>
<proteinExistence type="inferred from homology"/>
<organism evidence="5 6">
    <name type="scientific">Halobacteriovorax marinus (strain ATCC BAA-682 / DSM 15412 / SJ)</name>
    <name type="common">Bacteriovorax marinus</name>
    <dbReference type="NCBI Taxonomy" id="862908"/>
    <lineage>
        <taxon>Bacteria</taxon>
        <taxon>Pseudomonadati</taxon>
        <taxon>Bdellovibrionota</taxon>
        <taxon>Bacteriovoracia</taxon>
        <taxon>Bacteriovoracales</taxon>
        <taxon>Halobacteriovoraceae</taxon>
        <taxon>Halobacteriovorax</taxon>
    </lineage>
</organism>
<accession>E1X259</accession>
<comment type="similarity">
    <text evidence="1">Belongs to the bacterial solute-binding protein 5 family.</text>
</comment>
<keyword evidence="6" id="KW-1185">Reference proteome</keyword>
<evidence type="ECO:0000313" key="6">
    <source>
        <dbReference type="Proteomes" id="UP000008963"/>
    </source>
</evidence>
<reference evidence="6" key="1">
    <citation type="journal article" date="2013" name="ISME J.">
        <title>A small predatory core genome in the divergent marine Bacteriovorax marinus SJ and the terrestrial Bdellovibrio bacteriovorus.</title>
        <authorList>
            <person name="Crossman L.C."/>
            <person name="Chen H."/>
            <person name="Cerdeno-Tarraga A.M."/>
            <person name="Brooks K."/>
            <person name="Quail M.A."/>
            <person name="Pineiro S.A."/>
            <person name="Hobley L."/>
            <person name="Sockett R.E."/>
            <person name="Bentley S.D."/>
            <person name="Parkhill J."/>
            <person name="Williams H.N."/>
            <person name="Stine O.C."/>
        </authorList>
    </citation>
    <scope>NUCLEOTIDE SEQUENCE [LARGE SCALE GENOMIC DNA]</scope>
    <source>
        <strain evidence="6">ATCC BAA-682 / DSM 15412 / SJ</strain>
    </source>
</reference>
<dbReference type="PANTHER" id="PTHR30290:SF9">
    <property type="entry name" value="OLIGOPEPTIDE-BINDING PROTEIN APPA"/>
    <property type="match status" value="1"/>
</dbReference>
<dbReference type="InterPro" id="IPR000914">
    <property type="entry name" value="SBP_5_dom"/>
</dbReference>
<dbReference type="PIRSF" id="PIRSF002741">
    <property type="entry name" value="MppA"/>
    <property type="match status" value="1"/>
</dbReference>
<dbReference type="Gene3D" id="3.90.76.10">
    <property type="entry name" value="Dipeptide-binding Protein, Domain 1"/>
    <property type="match status" value="1"/>
</dbReference>
<dbReference type="Gene3D" id="3.10.105.10">
    <property type="entry name" value="Dipeptide-binding Protein, Domain 3"/>
    <property type="match status" value="1"/>
</dbReference>
<keyword evidence="2" id="KW-0813">Transport</keyword>
<dbReference type="GO" id="GO:0030288">
    <property type="term" value="C:outer membrane-bounded periplasmic space"/>
    <property type="evidence" value="ECO:0007669"/>
    <property type="project" value="UniProtKB-ARBA"/>
</dbReference>
<dbReference type="SUPFAM" id="SSF53850">
    <property type="entry name" value="Periplasmic binding protein-like II"/>
    <property type="match status" value="1"/>
</dbReference>
<dbReference type="KEGG" id="bmx:BMS_0075"/>
<dbReference type="eggNOG" id="COG0747">
    <property type="taxonomic scope" value="Bacteria"/>
</dbReference>
<dbReference type="OrthoDB" id="9801912at2"/>
<dbReference type="GO" id="GO:0043190">
    <property type="term" value="C:ATP-binding cassette (ABC) transporter complex"/>
    <property type="evidence" value="ECO:0007669"/>
    <property type="project" value="InterPro"/>
</dbReference>
<dbReference type="InterPro" id="IPR030678">
    <property type="entry name" value="Peptide/Ni-bd"/>
</dbReference>
<dbReference type="Proteomes" id="UP000008963">
    <property type="component" value="Chromosome"/>
</dbReference>
<keyword evidence="3" id="KW-0732">Signal</keyword>
<dbReference type="AlphaFoldDB" id="E1X259"/>
<dbReference type="PATRIC" id="fig|862908.3.peg.72"/>
<dbReference type="Gene3D" id="3.40.190.10">
    <property type="entry name" value="Periplasmic binding protein-like II"/>
    <property type="match status" value="1"/>
</dbReference>
<dbReference type="GO" id="GO:0015833">
    <property type="term" value="P:peptide transport"/>
    <property type="evidence" value="ECO:0007669"/>
    <property type="project" value="TreeGrafter"/>
</dbReference>
<dbReference type="HOGENOM" id="CLU_017028_7_3_7"/>
<evidence type="ECO:0000256" key="2">
    <source>
        <dbReference type="ARBA" id="ARBA00022448"/>
    </source>
</evidence>
<name>E1X259_HALMS</name>
<dbReference type="Pfam" id="PF00496">
    <property type="entry name" value="SBP_bac_5"/>
    <property type="match status" value="1"/>
</dbReference>